<evidence type="ECO:0000313" key="1">
    <source>
        <dbReference type="EMBL" id="DAD87213.1"/>
    </source>
</evidence>
<dbReference type="EMBL" id="BK015017">
    <property type="protein sequence ID" value="DAD87213.1"/>
    <property type="molecule type" value="Genomic_DNA"/>
</dbReference>
<accession>A0A8S5MXT0</accession>
<protein>
    <submittedName>
        <fullName evidence="1">Uncharacterized protein</fullName>
    </submittedName>
</protein>
<reference evidence="1" key="1">
    <citation type="journal article" date="2021" name="Proc. Natl. Acad. Sci. U.S.A.">
        <title>A Catalog of Tens of Thousands of Viruses from Human Metagenomes Reveals Hidden Associations with Chronic Diseases.</title>
        <authorList>
            <person name="Tisza M.J."/>
            <person name="Buck C.B."/>
        </authorList>
    </citation>
    <scope>NUCLEOTIDE SEQUENCE</scope>
    <source>
        <strain evidence="1">CtuUw41</strain>
    </source>
</reference>
<sequence>MTKTIINNNMTTFGEVESGTFFTDSENHFCYKVSENQILDFTLNEFFGSSDDDGCFYNYDDFVTVHKTVVIDVIA</sequence>
<proteinExistence type="predicted"/>
<name>A0A8S5MXT0_9CAUD</name>
<organism evidence="1">
    <name type="scientific">Siphoviridae sp. ctuUw41</name>
    <dbReference type="NCBI Taxonomy" id="2826503"/>
    <lineage>
        <taxon>Viruses</taxon>
        <taxon>Duplodnaviria</taxon>
        <taxon>Heunggongvirae</taxon>
        <taxon>Uroviricota</taxon>
        <taxon>Caudoviricetes</taxon>
    </lineage>
</organism>